<gene>
    <name evidence="2" type="ORF">QRT04_00010</name>
</gene>
<keyword evidence="1" id="KW-0472">Membrane</keyword>
<accession>A0ABT7SAT9</accession>
<reference evidence="2 3" key="1">
    <citation type="submission" date="2023-06" db="EMBL/GenBank/DDBJ databases">
        <title>Cellulomonas sp. MW4 Whole genome sequence.</title>
        <authorList>
            <person name="Park S."/>
        </authorList>
    </citation>
    <scope>NUCLEOTIDE SEQUENCE [LARGE SCALE GENOMIC DNA]</scope>
    <source>
        <strain evidence="2 3">MW4</strain>
    </source>
</reference>
<sequence length="246" mass="26137">MTVPTDASGALLGAVACYDEYGNQTTDQNGDADGNPVDTSTRLNTGALSYGWLGAKQRSADGSGLVLMGVRLYNSVTGQFTSMDPVPGGNSTAYAYPQDPINQFDVSGQWGVRKWWHRHWKAVAIGVAIAALFVLAPEALPAVAAFAEDADAAFMIVRAASTAVGDDGGAMASERAIGWAGRVWTRGGRAIRSNHGTGPKIGLKSRGASRIYRSPQLKNYKGRFPSGRVANFEKRGISNYHVRALE</sequence>
<evidence type="ECO:0000313" key="3">
    <source>
        <dbReference type="Proteomes" id="UP001529338"/>
    </source>
</evidence>
<dbReference type="Proteomes" id="UP001529338">
    <property type="component" value="Unassembled WGS sequence"/>
</dbReference>
<dbReference type="NCBIfam" id="TIGR03696">
    <property type="entry name" value="Rhs_assc_core"/>
    <property type="match status" value="1"/>
</dbReference>
<protein>
    <submittedName>
        <fullName evidence="2">RHS repeat-associated core domain-containing protein</fullName>
    </submittedName>
</protein>
<keyword evidence="1" id="KW-1133">Transmembrane helix</keyword>
<feature type="transmembrane region" description="Helical" evidence="1">
    <location>
        <begin position="123"/>
        <end position="147"/>
    </location>
</feature>
<dbReference type="RefSeq" id="WP_289452831.1">
    <property type="nucleotide sequence ID" value="NZ_JAUCGQ010000001.1"/>
</dbReference>
<keyword evidence="1" id="KW-0812">Transmembrane</keyword>
<dbReference type="Gene3D" id="2.180.10.10">
    <property type="entry name" value="RHS repeat-associated core"/>
    <property type="match status" value="1"/>
</dbReference>
<comment type="caution">
    <text evidence="2">The sequence shown here is derived from an EMBL/GenBank/DDBJ whole genome shotgun (WGS) entry which is preliminary data.</text>
</comment>
<dbReference type="InterPro" id="IPR022385">
    <property type="entry name" value="Rhs_assc_core"/>
</dbReference>
<name>A0ABT7SAT9_9CELL</name>
<evidence type="ECO:0000256" key="1">
    <source>
        <dbReference type="SAM" id="Phobius"/>
    </source>
</evidence>
<proteinExistence type="predicted"/>
<organism evidence="2 3">
    <name type="scientific">Cellulomonas alba</name>
    <dbReference type="NCBI Taxonomy" id="3053467"/>
    <lineage>
        <taxon>Bacteria</taxon>
        <taxon>Bacillati</taxon>
        <taxon>Actinomycetota</taxon>
        <taxon>Actinomycetes</taxon>
        <taxon>Micrococcales</taxon>
        <taxon>Cellulomonadaceae</taxon>
        <taxon>Cellulomonas</taxon>
    </lineage>
</organism>
<evidence type="ECO:0000313" key="2">
    <source>
        <dbReference type="EMBL" id="MDM7853303.1"/>
    </source>
</evidence>
<dbReference type="EMBL" id="JAUCGQ010000001">
    <property type="protein sequence ID" value="MDM7853303.1"/>
    <property type="molecule type" value="Genomic_DNA"/>
</dbReference>
<keyword evidence="3" id="KW-1185">Reference proteome</keyword>